<evidence type="ECO:0000256" key="2">
    <source>
        <dbReference type="ARBA" id="ARBA00022692"/>
    </source>
</evidence>
<feature type="transmembrane region" description="Helical" evidence="5">
    <location>
        <begin position="246"/>
        <end position="269"/>
    </location>
</feature>
<evidence type="ECO:0000313" key="7">
    <source>
        <dbReference type="Proteomes" id="UP001363010"/>
    </source>
</evidence>
<keyword evidence="7" id="KW-1185">Reference proteome</keyword>
<feature type="transmembrane region" description="Helical" evidence="5">
    <location>
        <begin position="33"/>
        <end position="52"/>
    </location>
</feature>
<dbReference type="PANTHER" id="PTHR22911">
    <property type="entry name" value="ACYL-MALONYL CONDENSING ENZYME-RELATED"/>
    <property type="match status" value="1"/>
</dbReference>
<feature type="transmembrane region" description="Helical" evidence="5">
    <location>
        <begin position="275"/>
        <end position="294"/>
    </location>
</feature>
<feature type="transmembrane region" description="Helical" evidence="5">
    <location>
        <begin position="189"/>
        <end position="209"/>
    </location>
</feature>
<dbReference type="RefSeq" id="WP_340361983.1">
    <property type="nucleotide sequence ID" value="NZ_JBBKZV010000001.1"/>
</dbReference>
<comment type="subcellular location">
    <subcellularLocation>
        <location evidence="1">Membrane</location>
        <topology evidence="1">Multi-pass membrane protein</topology>
    </subcellularLocation>
</comment>
<sequence length="307" mass="32408">MQALWMVLAALIFATMGVCVKIASVWFSSAELVFYRGLIGIVFLALLARSRGVSLGTQYPGMHAWRSFIGVVSLGAWFYSIAHLPLATSMTLNYMSSVWIAVFLIGGTLLAWVPLPGRDGRVQRPALQGALMLTVVVGFAGVVMMLRPTLGARQAFAGMIGLMSGLTAAFAYMQVVALSKLGEPEARTVFYFAVGSAVAGGIGSVATGFSEWPGVQALWLLPVGVLAALGQLCMTRAYSRAKTPGGTLLVANLQYSGIVFAGLYSVLLFGDRIDALGWGGMALIVASGIVATILRQRAVPKAPAEEH</sequence>
<feature type="transmembrane region" description="Helical" evidence="5">
    <location>
        <begin position="94"/>
        <end position="115"/>
    </location>
</feature>
<protein>
    <submittedName>
        <fullName evidence="6">DMT family transporter</fullName>
    </submittedName>
</protein>
<evidence type="ECO:0000313" key="6">
    <source>
        <dbReference type="EMBL" id="MEJ8820957.1"/>
    </source>
</evidence>
<feature type="transmembrane region" description="Helical" evidence="5">
    <location>
        <begin position="215"/>
        <end position="234"/>
    </location>
</feature>
<evidence type="ECO:0000256" key="1">
    <source>
        <dbReference type="ARBA" id="ARBA00004141"/>
    </source>
</evidence>
<feature type="transmembrane region" description="Helical" evidence="5">
    <location>
        <begin position="127"/>
        <end position="150"/>
    </location>
</feature>
<evidence type="ECO:0000256" key="4">
    <source>
        <dbReference type="ARBA" id="ARBA00023136"/>
    </source>
</evidence>
<dbReference type="InterPro" id="IPR037185">
    <property type="entry name" value="EmrE-like"/>
</dbReference>
<dbReference type="Proteomes" id="UP001363010">
    <property type="component" value="Unassembled WGS sequence"/>
</dbReference>
<reference evidence="6 7" key="1">
    <citation type="submission" date="2024-03" db="EMBL/GenBank/DDBJ databases">
        <title>Novel species of the genus Variovorax.</title>
        <authorList>
            <person name="Liu Q."/>
            <person name="Xin Y.-H."/>
        </authorList>
    </citation>
    <scope>NUCLEOTIDE SEQUENCE [LARGE SCALE GENOMIC DNA]</scope>
    <source>
        <strain evidence="6 7">KACC 18501</strain>
    </source>
</reference>
<feature type="transmembrane region" description="Helical" evidence="5">
    <location>
        <begin position="64"/>
        <end position="82"/>
    </location>
</feature>
<keyword evidence="3 5" id="KW-1133">Transmembrane helix</keyword>
<dbReference type="EMBL" id="JBBKZV010000001">
    <property type="protein sequence ID" value="MEJ8820957.1"/>
    <property type="molecule type" value="Genomic_DNA"/>
</dbReference>
<accession>A0ABU8VV24</accession>
<proteinExistence type="predicted"/>
<organism evidence="6 7">
    <name type="scientific">Variovorax humicola</name>
    <dbReference type="NCBI Taxonomy" id="1769758"/>
    <lineage>
        <taxon>Bacteria</taxon>
        <taxon>Pseudomonadati</taxon>
        <taxon>Pseudomonadota</taxon>
        <taxon>Betaproteobacteria</taxon>
        <taxon>Burkholderiales</taxon>
        <taxon>Comamonadaceae</taxon>
        <taxon>Variovorax</taxon>
    </lineage>
</organism>
<keyword evidence="4 5" id="KW-0472">Membrane</keyword>
<dbReference type="SUPFAM" id="SSF103481">
    <property type="entry name" value="Multidrug resistance efflux transporter EmrE"/>
    <property type="match status" value="1"/>
</dbReference>
<name>A0ABU8VV24_9BURK</name>
<feature type="transmembrane region" description="Helical" evidence="5">
    <location>
        <begin position="156"/>
        <end position="177"/>
    </location>
</feature>
<dbReference type="PANTHER" id="PTHR22911:SF6">
    <property type="entry name" value="SOLUTE CARRIER FAMILY 35 MEMBER G1"/>
    <property type="match status" value="1"/>
</dbReference>
<evidence type="ECO:0000256" key="5">
    <source>
        <dbReference type="SAM" id="Phobius"/>
    </source>
</evidence>
<gene>
    <name evidence="6" type="ORF">WKW80_02765</name>
</gene>
<keyword evidence="2 5" id="KW-0812">Transmembrane</keyword>
<comment type="caution">
    <text evidence="6">The sequence shown here is derived from an EMBL/GenBank/DDBJ whole genome shotgun (WGS) entry which is preliminary data.</text>
</comment>
<evidence type="ECO:0000256" key="3">
    <source>
        <dbReference type="ARBA" id="ARBA00022989"/>
    </source>
</evidence>